<dbReference type="Pfam" id="PF00378">
    <property type="entry name" value="ECH_1"/>
    <property type="match status" value="1"/>
</dbReference>
<accession>A0AAV3U8I5</accession>
<evidence type="ECO:0000313" key="4">
    <source>
        <dbReference type="Proteomes" id="UP001409585"/>
    </source>
</evidence>
<dbReference type="SUPFAM" id="SSF52096">
    <property type="entry name" value="ClpP/crotonase"/>
    <property type="match status" value="1"/>
</dbReference>
<dbReference type="GO" id="GO:0003824">
    <property type="term" value="F:catalytic activity"/>
    <property type="evidence" value="ECO:0007669"/>
    <property type="project" value="InterPro"/>
</dbReference>
<dbReference type="PROSITE" id="PS00166">
    <property type="entry name" value="ENOYL_COA_HYDRATASE"/>
    <property type="match status" value="1"/>
</dbReference>
<evidence type="ECO:0000256" key="2">
    <source>
        <dbReference type="RuleBase" id="RU003707"/>
    </source>
</evidence>
<dbReference type="PANTHER" id="PTHR11941:SF54">
    <property type="entry name" value="ENOYL-COA HYDRATASE, MITOCHONDRIAL"/>
    <property type="match status" value="1"/>
</dbReference>
<dbReference type="PANTHER" id="PTHR11941">
    <property type="entry name" value="ENOYL-COA HYDRATASE-RELATED"/>
    <property type="match status" value="1"/>
</dbReference>
<dbReference type="InterPro" id="IPR029045">
    <property type="entry name" value="ClpP/crotonase-like_dom_sf"/>
</dbReference>
<protein>
    <submittedName>
        <fullName evidence="3">Enoyl-CoA hydratase/isomerase family protein</fullName>
    </submittedName>
</protein>
<reference evidence="4" key="1">
    <citation type="journal article" date="2019" name="Int. J. Syst. Evol. Microbiol.">
        <title>The Global Catalogue of Microorganisms (GCM) 10K type strain sequencing project: providing services to taxonomists for standard genome sequencing and annotation.</title>
        <authorList>
            <consortium name="The Broad Institute Genomics Platform"/>
            <consortium name="The Broad Institute Genome Sequencing Center for Infectious Disease"/>
            <person name="Wu L."/>
            <person name="Ma J."/>
        </authorList>
    </citation>
    <scope>NUCLEOTIDE SEQUENCE [LARGE SCALE GENOMIC DNA]</scope>
    <source>
        <strain evidence="4">JCM 19134</strain>
    </source>
</reference>
<evidence type="ECO:0000256" key="1">
    <source>
        <dbReference type="ARBA" id="ARBA00005254"/>
    </source>
</evidence>
<dbReference type="GO" id="GO:0006635">
    <property type="term" value="P:fatty acid beta-oxidation"/>
    <property type="evidence" value="ECO:0007669"/>
    <property type="project" value="TreeGrafter"/>
</dbReference>
<organism evidence="3 4">
    <name type="scientific">Halioxenophilus aromaticivorans</name>
    <dbReference type="NCBI Taxonomy" id="1306992"/>
    <lineage>
        <taxon>Bacteria</taxon>
        <taxon>Pseudomonadati</taxon>
        <taxon>Pseudomonadota</taxon>
        <taxon>Gammaproteobacteria</taxon>
        <taxon>Alteromonadales</taxon>
        <taxon>Alteromonadaceae</taxon>
        <taxon>Halioxenophilus</taxon>
    </lineage>
</organism>
<keyword evidence="4" id="KW-1185">Reference proteome</keyword>
<dbReference type="InterPro" id="IPR018376">
    <property type="entry name" value="Enoyl-CoA_hyd/isom_CS"/>
</dbReference>
<proteinExistence type="inferred from homology"/>
<comment type="similarity">
    <text evidence="1 2">Belongs to the enoyl-CoA hydratase/isomerase family.</text>
</comment>
<dbReference type="InterPro" id="IPR001753">
    <property type="entry name" value="Enoyl-CoA_hydra/iso"/>
</dbReference>
<dbReference type="Gene3D" id="3.90.226.10">
    <property type="entry name" value="2-enoyl-CoA Hydratase, Chain A, domain 1"/>
    <property type="match status" value="1"/>
</dbReference>
<dbReference type="AlphaFoldDB" id="A0AAV3U8I5"/>
<name>A0AAV3U8I5_9ALTE</name>
<sequence>MPLINTITDGAVTLLELNNPPHNFFDIDLLTELADKLLALDNNDNCRAIVLCSNGKNFCAGGNFGTGQVGSGYNTFTAEQFATGIRQVYGQAARMFGNQKPIIAAVQGSATGGGLGLALLADFRVANAQSKFWANFTKLGIHTGFGATVTLPRVIGIQQAHKLLMTARRIDGTEAVRIGLVDVLSDNDDIRPQAIALAQEIAANAPLAVESIRAAVREGLQAQVTAAIEVEIAEQSRLRVTQDAEEGILSLAQKRPGVFVKR</sequence>
<dbReference type="CDD" id="cd06558">
    <property type="entry name" value="crotonase-like"/>
    <property type="match status" value="1"/>
</dbReference>
<dbReference type="Proteomes" id="UP001409585">
    <property type="component" value="Unassembled WGS sequence"/>
</dbReference>
<comment type="caution">
    <text evidence="3">The sequence shown here is derived from an EMBL/GenBank/DDBJ whole genome shotgun (WGS) entry which is preliminary data.</text>
</comment>
<evidence type="ECO:0000313" key="3">
    <source>
        <dbReference type="EMBL" id="GAA4957617.1"/>
    </source>
</evidence>
<gene>
    <name evidence="3" type="ORF">GCM10025791_42700</name>
</gene>
<dbReference type="RefSeq" id="WP_345427124.1">
    <property type="nucleotide sequence ID" value="NZ_AP031496.1"/>
</dbReference>
<dbReference type="EMBL" id="BAABLX010000075">
    <property type="protein sequence ID" value="GAA4957617.1"/>
    <property type="molecule type" value="Genomic_DNA"/>
</dbReference>